<sequence>MPVGRWHDARVSGEREDVVCGPLQQRVLWGFVGLAPVGVALVVVGVVIGGGSTAGLVIAGAVVGVVGIGCVHPATARVRADAYGVHSSTVLRRRHVPWGDIADLEVYVQRGRSQDMNRVRVVQNNGRRWRLPLPIGTQDMRYGVEFDTKLAAMRALHRVYGTPRTERAPVISPRAAGHAGAGKPLAVCVLLLIAAGVSASFTPVVNETHQAWRAALPCTSWTPAADRDECLSAESAVIERTTVGRPKQRSFLYFADDRPLHRLSVSRDGARGFRPGDAVELTFWRHQVRVVTGADYIWHDHFVGTQSPAVLAALFVLGAGYPGAIAANRRRGRRLAADEVLPSVLPFVAVIGGTALWLLPLCYFHPLDMFGSPAPAAWAVAGLLATLVMAAAAWRATAPGEVTKATAGTRTRTRTGTAGSDDVFLPARFLEATDYNPHRFGTHIVLGGGRLPAVVPHAGPGRFAAKDIPVARLTVGDVRRLRGGDDETVPRAWHVATLDDAGTPVHLAAAPADLARILRELSAARQPDPQGS</sequence>
<feature type="transmembrane region" description="Helical" evidence="1">
    <location>
        <begin position="309"/>
        <end position="328"/>
    </location>
</feature>
<dbReference type="Pfam" id="PF10756">
    <property type="entry name" value="bPH_6"/>
    <property type="match status" value="1"/>
</dbReference>
<feature type="transmembrane region" description="Helical" evidence="1">
    <location>
        <begin position="376"/>
        <end position="394"/>
    </location>
</feature>
<keyword evidence="4" id="KW-1185">Reference proteome</keyword>
<dbReference type="Proteomes" id="UP000199323">
    <property type="component" value="Unassembled WGS sequence"/>
</dbReference>
<feature type="domain" description="Low molecular weight protein antigen 6 PH" evidence="2">
    <location>
        <begin position="76"/>
        <end position="129"/>
    </location>
</feature>
<keyword evidence="1" id="KW-0472">Membrane</keyword>
<feature type="transmembrane region" description="Helical" evidence="1">
    <location>
        <begin position="54"/>
        <end position="71"/>
    </location>
</feature>
<proteinExistence type="predicted"/>
<feature type="transmembrane region" description="Helical" evidence="1">
    <location>
        <begin position="27"/>
        <end position="48"/>
    </location>
</feature>
<organism evidence="3 4">
    <name type="scientific">Actinacidiphila alni</name>
    <dbReference type="NCBI Taxonomy" id="380248"/>
    <lineage>
        <taxon>Bacteria</taxon>
        <taxon>Bacillati</taxon>
        <taxon>Actinomycetota</taxon>
        <taxon>Actinomycetes</taxon>
        <taxon>Kitasatosporales</taxon>
        <taxon>Streptomycetaceae</taxon>
        <taxon>Actinacidiphila</taxon>
    </lineage>
</organism>
<dbReference type="AlphaFoldDB" id="A0A1I1Z220"/>
<dbReference type="InterPro" id="IPR019692">
    <property type="entry name" value="CFP-6_PH"/>
</dbReference>
<dbReference type="EMBL" id="FONG01000002">
    <property type="protein sequence ID" value="SFE25894.1"/>
    <property type="molecule type" value="Genomic_DNA"/>
</dbReference>
<name>A0A1I1Z220_9ACTN</name>
<gene>
    <name evidence="3" type="ORF">SAMN05216251_102296</name>
</gene>
<evidence type="ECO:0000259" key="2">
    <source>
        <dbReference type="Pfam" id="PF10756"/>
    </source>
</evidence>
<evidence type="ECO:0000256" key="1">
    <source>
        <dbReference type="SAM" id="Phobius"/>
    </source>
</evidence>
<protein>
    <submittedName>
        <fullName evidence="3">PH domain-containing protein</fullName>
    </submittedName>
</protein>
<reference evidence="3 4" key="1">
    <citation type="submission" date="2016-10" db="EMBL/GenBank/DDBJ databases">
        <authorList>
            <person name="de Groot N.N."/>
        </authorList>
    </citation>
    <scope>NUCLEOTIDE SEQUENCE [LARGE SCALE GENOMIC DNA]</scope>
    <source>
        <strain evidence="3 4">CGMCC 4.3510</strain>
    </source>
</reference>
<evidence type="ECO:0000313" key="3">
    <source>
        <dbReference type="EMBL" id="SFE25894.1"/>
    </source>
</evidence>
<accession>A0A1I1Z220</accession>
<feature type="transmembrane region" description="Helical" evidence="1">
    <location>
        <begin position="184"/>
        <end position="205"/>
    </location>
</feature>
<keyword evidence="1" id="KW-0812">Transmembrane</keyword>
<evidence type="ECO:0000313" key="4">
    <source>
        <dbReference type="Proteomes" id="UP000199323"/>
    </source>
</evidence>
<feature type="transmembrane region" description="Helical" evidence="1">
    <location>
        <begin position="340"/>
        <end position="364"/>
    </location>
</feature>
<keyword evidence="1" id="KW-1133">Transmembrane helix</keyword>